<dbReference type="EMBL" id="GGFL01011060">
    <property type="protein sequence ID" value="MBW75238.1"/>
    <property type="molecule type" value="Transcribed_RNA"/>
</dbReference>
<accession>A0A2M4DDR7</accession>
<proteinExistence type="predicted"/>
<dbReference type="AlphaFoldDB" id="A0A2M4DDR7"/>
<evidence type="ECO:0000313" key="1">
    <source>
        <dbReference type="EMBL" id="MBW75238.1"/>
    </source>
</evidence>
<organism evidence="1">
    <name type="scientific">Anopheles darlingi</name>
    <name type="common">Mosquito</name>
    <dbReference type="NCBI Taxonomy" id="43151"/>
    <lineage>
        <taxon>Eukaryota</taxon>
        <taxon>Metazoa</taxon>
        <taxon>Ecdysozoa</taxon>
        <taxon>Arthropoda</taxon>
        <taxon>Hexapoda</taxon>
        <taxon>Insecta</taxon>
        <taxon>Pterygota</taxon>
        <taxon>Neoptera</taxon>
        <taxon>Endopterygota</taxon>
        <taxon>Diptera</taxon>
        <taxon>Nematocera</taxon>
        <taxon>Culicoidea</taxon>
        <taxon>Culicidae</taxon>
        <taxon>Anophelinae</taxon>
        <taxon>Anopheles</taxon>
    </lineage>
</organism>
<protein>
    <submittedName>
        <fullName evidence="1">Putative secreted protein</fullName>
    </submittedName>
</protein>
<name>A0A2M4DDR7_ANODA</name>
<reference evidence="1" key="1">
    <citation type="submission" date="2018-01" db="EMBL/GenBank/DDBJ databases">
        <title>An insight into the sialome of Amazonian anophelines.</title>
        <authorList>
            <person name="Ribeiro J.M."/>
            <person name="Scarpassa V."/>
            <person name="Calvo E."/>
        </authorList>
    </citation>
    <scope>NUCLEOTIDE SEQUENCE</scope>
</reference>
<sequence>MRNVRWKCTFQEAFSYLTTLALTTLVVYANKTHVASCSKMAKGHNFSSPKQANRLRGHCLLTASFTFSFSFISVTEPSCTLLLYCKGARFPCCSLPNALPVRLAKARQFQMCVCTSQI</sequence>